<dbReference type="PROSITE" id="PS51257">
    <property type="entry name" value="PROKAR_LIPOPROTEIN"/>
    <property type="match status" value="1"/>
</dbReference>
<dbReference type="PANTHER" id="PTHR30290">
    <property type="entry name" value="PERIPLASMIC BINDING COMPONENT OF ABC TRANSPORTER"/>
    <property type="match status" value="1"/>
</dbReference>
<dbReference type="GO" id="GO:0043190">
    <property type="term" value="C:ATP-binding cassette (ABC) transporter complex"/>
    <property type="evidence" value="ECO:0007669"/>
    <property type="project" value="InterPro"/>
</dbReference>
<name>A0AAJ6L3Q5_9ACTN</name>
<comment type="similarity">
    <text evidence="2">Belongs to the bacterial solute-binding protein 5 family.</text>
</comment>
<reference evidence="6 7" key="1">
    <citation type="submission" date="2023-07" db="EMBL/GenBank/DDBJ databases">
        <title>Micromonospora profundi TRM 95458 converts glycerol to a new osmotic compound.</title>
        <authorList>
            <person name="Lu D."/>
        </authorList>
    </citation>
    <scope>NUCLEOTIDE SEQUENCE [LARGE SCALE GENOMIC DNA]</scope>
    <source>
        <strain evidence="6 7">TRM95458</strain>
    </source>
</reference>
<evidence type="ECO:0000256" key="1">
    <source>
        <dbReference type="ARBA" id="ARBA00004193"/>
    </source>
</evidence>
<dbReference type="InterPro" id="IPR039424">
    <property type="entry name" value="SBP_5"/>
</dbReference>
<feature type="domain" description="Solute-binding protein family 5" evidence="5">
    <location>
        <begin position="84"/>
        <end position="424"/>
    </location>
</feature>
<accession>A0AAJ6L3Q5</accession>
<keyword evidence="7" id="KW-1185">Reference proteome</keyword>
<gene>
    <name evidence="6" type="ORF">Q3V37_19125</name>
</gene>
<dbReference type="GO" id="GO:1904680">
    <property type="term" value="F:peptide transmembrane transporter activity"/>
    <property type="evidence" value="ECO:0007669"/>
    <property type="project" value="TreeGrafter"/>
</dbReference>
<evidence type="ECO:0000256" key="3">
    <source>
        <dbReference type="ARBA" id="ARBA00022729"/>
    </source>
</evidence>
<dbReference type="PROSITE" id="PS01040">
    <property type="entry name" value="SBP_BACTERIAL_5"/>
    <property type="match status" value="1"/>
</dbReference>
<feature type="signal peptide" evidence="4">
    <location>
        <begin position="1"/>
        <end position="28"/>
    </location>
</feature>
<proteinExistence type="inferred from homology"/>
<dbReference type="AlphaFoldDB" id="A0AAJ6L3Q5"/>
<dbReference type="EMBL" id="CP130472">
    <property type="protein sequence ID" value="WLS43513.1"/>
    <property type="molecule type" value="Genomic_DNA"/>
</dbReference>
<protein>
    <submittedName>
        <fullName evidence="6">ABC transporter substrate-binding protein</fullName>
    </submittedName>
</protein>
<evidence type="ECO:0000313" key="7">
    <source>
        <dbReference type="Proteomes" id="UP001235874"/>
    </source>
</evidence>
<dbReference type="SUPFAM" id="SSF53850">
    <property type="entry name" value="Periplasmic binding protein-like II"/>
    <property type="match status" value="1"/>
</dbReference>
<dbReference type="Gene3D" id="3.40.190.10">
    <property type="entry name" value="Periplasmic binding protein-like II"/>
    <property type="match status" value="1"/>
</dbReference>
<dbReference type="Proteomes" id="UP001235874">
    <property type="component" value="Chromosome"/>
</dbReference>
<dbReference type="Gene3D" id="3.90.76.10">
    <property type="entry name" value="Dipeptide-binding Protein, Domain 1"/>
    <property type="match status" value="1"/>
</dbReference>
<dbReference type="KEGG" id="mprn:Q3V37_19125"/>
<dbReference type="Gene3D" id="3.10.105.10">
    <property type="entry name" value="Dipeptide-binding Protein, Domain 3"/>
    <property type="match status" value="1"/>
</dbReference>
<dbReference type="PIRSF" id="PIRSF002741">
    <property type="entry name" value="MppA"/>
    <property type="match status" value="1"/>
</dbReference>
<feature type="chain" id="PRO_5042546890" evidence="4">
    <location>
        <begin position="29"/>
        <end position="511"/>
    </location>
</feature>
<dbReference type="GO" id="GO:0042597">
    <property type="term" value="C:periplasmic space"/>
    <property type="evidence" value="ECO:0007669"/>
    <property type="project" value="UniProtKB-ARBA"/>
</dbReference>
<comment type="subcellular location">
    <subcellularLocation>
        <location evidence="1">Cell membrane</location>
        <topology evidence="1">Lipid-anchor</topology>
    </subcellularLocation>
</comment>
<keyword evidence="3 4" id="KW-0732">Signal</keyword>
<dbReference type="InterPro" id="IPR000914">
    <property type="entry name" value="SBP_5_dom"/>
</dbReference>
<evidence type="ECO:0000259" key="5">
    <source>
        <dbReference type="Pfam" id="PF00496"/>
    </source>
</evidence>
<evidence type="ECO:0000256" key="2">
    <source>
        <dbReference type="ARBA" id="ARBA00005695"/>
    </source>
</evidence>
<dbReference type="InterPro" id="IPR023765">
    <property type="entry name" value="SBP_5_CS"/>
</dbReference>
<dbReference type="RefSeq" id="WP_053656591.1">
    <property type="nucleotide sequence ID" value="NZ_CP130472.1"/>
</dbReference>
<dbReference type="Pfam" id="PF00496">
    <property type="entry name" value="SBP_bac_5"/>
    <property type="match status" value="1"/>
</dbReference>
<evidence type="ECO:0000256" key="4">
    <source>
        <dbReference type="SAM" id="SignalP"/>
    </source>
</evidence>
<sequence length="511" mass="53779">MSTFGPRRLPTTALAVSILVLATGSACGSGDSGTDSTAAAPLKIGTVNFPTSLDPTVSSSGYDYPHLNLVYDRLLVGDPKTGELGPGLATSWKVADDGSSITLELREGVKFSDGTTMDAAAVKASMDRFKASANGQDIASVSAITAEGANTVVLTMSKPDSSIPTALSDRAGMIVSPAAVEKEGKDFAARPVGTGKYTLESLQTGAAVNYKRNDAYWGDKGKAPTLNWQVFKDPQAMVTAFQSNVVDVAISVPPLSVEKLKTVPGKQVVVGPAYSETMINFNAKLAPTDKVEIRQAINYALDREVIRKAASGDAAEVTWTALPPTHPYHDASITPTYAYDEAKAKALVAQATGGKRVAMKCLTFPGLNYETSGPIIIDSLKKIGIDVTIQSETAAAATEAFWAKSQAPCFLSGWTGHADPAITYGRLLNPDSFYNAGKTDFGTAQLQDKLLTTYDFAPRKAAATDLAKKVAEVAPFAPLFTVPMIVGLSDQVDGYEPNASGRPDMSTVARK</sequence>
<evidence type="ECO:0000313" key="6">
    <source>
        <dbReference type="EMBL" id="WLS43513.1"/>
    </source>
</evidence>
<dbReference type="GO" id="GO:0015833">
    <property type="term" value="P:peptide transport"/>
    <property type="evidence" value="ECO:0007669"/>
    <property type="project" value="TreeGrafter"/>
</dbReference>
<organism evidence="6 7">
    <name type="scientific">Micromonospora profundi</name>
    <dbReference type="NCBI Taxonomy" id="1420889"/>
    <lineage>
        <taxon>Bacteria</taxon>
        <taxon>Bacillati</taxon>
        <taxon>Actinomycetota</taxon>
        <taxon>Actinomycetes</taxon>
        <taxon>Micromonosporales</taxon>
        <taxon>Micromonosporaceae</taxon>
        <taxon>Micromonospora</taxon>
    </lineage>
</organism>
<dbReference type="InterPro" id="IPR030678">
    <property type="entry name" value="Peptide/Ni-bd"/>
</dbReference>